<name>A0AAV5RP50_STABA</name>
<dbReference type="PANTHER" id="PTHR13317:SF4">
    <property type="entry name" value="TRANSMEMBRANE ANTERIOR POSTERIOR TRANSFORMATION PROTEIN 1 HOMOLOG"/>
    <property type="match status" value="1"/>
</dbReference>
<protein>
    <submittedName>
        <fullName evidence="7">Emp65 protein</fullName>
    </submittedName>
</protein>
<proteinExistence type="inferred from homology"/>
<evidence type="ECO:0000256" key="1">
    <source>
        <dbReference type="ARBA" id="ARBA00004141"/>
    </source>
</evidence>
<evidence type="ECO:0000313" key="7">
    <source>
        <dbReference type="EMBL" id="GMM53195.1"/>
    </source>
</evidence>
<dbReference type="PANTHER" id="PTHR13317">
    <property type="entry name" value="TRANSMEMBRANE ANTERIOR POSTERIOR TRANSFORMATION PROTEIN 1 HOMOLOG"/>
    <property type="match status" value="1"/>
</dbReference>
<keyword evidence="4 6" id="KW-1133">Transmembrane helix</keyword>
<keyword evidence="5 6" id="KW-0472">Membrane</keyword>
<gene>
    <name evidence="7" type="ORF">DASB73_041580</name>
</gene>
<evidence type="ECO:0000256" key="5">
    <source>
        <dbReference type="ARBA" id="ARBA00023136"/>
    </source>
</evidence>
<organism evidence="7 8">
    <name type="scientific">Starmerella bacillaris</name>
    <name type="common">Yeast</name>
    <name type="synonym">Candida zemplinina</name>
    <dbReference type="NCBI Taxonomy" id="1247836"/>
    <lineage>
        <taxon>Eukaryota</taxon>
        <taxon>Fungi</taxon>
        <taxon>Dikarya</taxon>
        <taxon>Ascomycota</taxon>
        <taxon>Saccharomycotina</taxon>
        <taxon>Dipodascomycetes</taxon>
        <taxon>Dipodascales</taxon>
        <taxon>Trichomonascaceae</taxon>
        <taxon>Starmerella</taxon>
    </lineage>
</organism>
<evidence type="ECO:0000256" key="4">
    <source>
        <dbReference type="ARBA" id="ARBA00022989"/>
    </source>
</evidence>
<comment type="caution">
    <text evidence="7">The sequence shown here is derived from an EMBL/GenBank/DDBJ whole genome shotgun (WGS) entry which is preliminary data.</text>
</comment>
<keyword evidence="3 6" id="KW-0812">Transmembrane</keyword>
<sequence>MPHRASQRLRSLYDGLIHDVFTDFDCSDTNEMFLEDFVVAPYYAEKVLTYGTLLCMDSFLNAAVIIPLRAIRALLSDPKKRLDDILRCLTIIAVYKYLCHINVSSIYHTFNNQPGMTVYVIYGVTDVCDKFLCTVGYAIGNRLVNSRITSEERKGPLFYIFVNLFYTALHSFVLIWQFVTINIAVNSYKNALMSYILIHLFGKVRSIILKRFKYATLLQSLKADIMQRFKIGSILTVIVVRNILESYNKNGVLKYTALKKICGPPLLLFSVNLLLDWMKYSYVTTFNTMHPKALFQSYLAAFRVEYTNYSVQASRGVIAKQVGWPVTPLMIISVRMFAKGGSLKTWLTPILYLIMIIVQLYTSAFLREKGKIKPIKQRNTEESDEIKAKMK</sequence>
<accession>A0AAV5RP50</accession>
<dbReference type="Proteomes" id="UP001362899">
    <property type="component" value="Unassembled WGS sequence"/>
</dbReference>
<keyword evidence="8" id="KW-1185">Reference proteome</keyword>
<evidence type="ECO:0000256" key="2">
    <source>
        <dbReference type="ARBA" id="ARBA00008803"/>
    </source>
</evidence>
<reference evidence="7 8" key="1">
    <citation type="journal article" date="2023" name="Elife">
        <title>Identification of key yeast species and microbe-microbe interactions impacting larval growth of Drosophila in the wild.</title>
        <authorList>
            <person name="Mure A."/>
            <person name="Sugiura Y."/>
            <person name="Maeda R."/>
            <person name="Honda K."/>
            <person name="Sakurai N."/>
            <person name="Takahashi Y."/>
            <person name="Watada M."/>
            <person name="Katoh T."/>
            <person name="Gotoh A."/>
            <person name="Gotoh Y."/>
            <person name="Taniguchi I."/>
            <person name="Nakamura K."/>
            <person name="Hayashi T."/>
            <person name="Katayama T."/>
            <person name="Uemura T."/>
            <person name="Hattori Y."/>
        </authorList>
    </citation>
    <scope>NUCLEOTIDE SEQUENCE [LARGE SCALE GENOMIC DNA]</scope>
    <source>
        <strain evidence="7 8">SB-73</strain>
    </source>
</reference>
<dbReference type="InterPro" id="IPR008010">
    <property type="entry name" value="Tatp1"/>
</dbReference>
<feature type="transmembrane region" description="Helical" evidence="6">
    <location>
        <begin position="157"/>
        <end position="179"/>
    </location>
</feature>
<feature type="transmembrane region" description="Helical" evidence="6">
    <location>
        <begin position="346"/>
        <end position="366"/>
    </location>
</feature>
<evidence type="ECO:0000313" key="8">
    <source>
        <dbReference type="Proteomes" id="UP001362899"/>
    </source>
</evidence>
<evidence type="ECO:0000256" key="6">
    <source>
        <dbReference type="SAM" id="Phobius"/>
    </source>
</evidence>
<comment type="subcellular location">
    <subcellularLocation>
        <location evidence="1">Membrane</location>
        <topology evidence="1">Multi-pass membrane protein</topology>
    </subcellularLocation>
</comment>
<evidence type="ECO:0000256" key="3">
    <source>
        <dbReference type="ARBA" id="ARBA00022692"/>
    </source>
</evidence>
<dbReference type="Pfam" id="PF05346">
    <property type="entry name" value="DUF747"/>
    <property type="match status" value="1"/>
</dbReference>
<dbReference type="GO" id="GO:0005789">
    <property type="term" value="C:endoplasmic reticulum membrane"/>
    <property type="evidence" value="ECO:0007669"/>
    <property type="project" value="TreeGrafter"/>
</dbReference>
<comment type="similarity">
    <text evidence="2">Belongs to the TAPT1 family.</text>
</comment>
<dbReference type="AlphaFoldDB" id="A0AAV5RP50"/>
<dbReference type="EMBL" id="BTGC01000008">
    <property type="protein sequence ID" value="GMM53195.1"/>
    <property type="molecule type" value="Genomic_DNA"/>
</dbReference>